<feature type="transmembrane region" description="Helical" evidence="17">
    <location>
        <begin position="286"/>
        <end position="307"/>
    </location>
</feature>
<keyword evidence="3" id="KW-0808">Transferase</keyword>
<evidence type="ECO:0000256" key="11">
    <source>
        <dbReference type="ARBA" id="ARBA00038053"/>
    </source>
</evidence>
<dbReference type="EMBL" id="VEVQ02000007">
    <property type="protein sequence ID" value="NHN26475.1"/>
    <property type="molecule type" value="Genomic_DNA"/>
</dbReference>
<sequence>MKSLVARLRGDKVIWAIVFLLALVSFLPVYSASTNLVYVIGKGSTLGYLVKHLGHLFLGFAIIYFVHKVPYHYFRALSIFGIPLVIVLLLYTLFQGTTIGGANASRWIQIPFVGVSFQTSTLAFTVLMVYVARYLAKVSDKEYTFKESLLELWLPVFAVLVLILPTNFSTTALIFSMVCMLIFIGYYPLKYLATVIGLGIAALLLFLLMAKAFPTNKLFSRVNTWGNRIERFMDDKPNEDDYQIEKAKIAIASGRIYGLGPGKSVQKNFLPQSSSDFIFAIIVEEYGLFGAIGIMFLYLLLFFRFIINAQKAPTLFGKLLIIGLGFPIVFQALINMAVAVELLPVTGQTLPLVSSGGTSIWMTCVAVGVILSVTKKEQEVALDQEEKMKREETLKRIIDKEIELEELNNNKEEKEAKNPLEPILNQ</sequence>
<keyword evidence="6" id="KW-0573">Peptidoglycan synthesis</keyword>
<evidence type="ECO:0000256" key="10">
    <source>
        <dbReference type="ARBA" id="ARBA00033270"/>
    </source>
</evidence>
<evidence type="ECO:0000256" key="3">
    <source>
        <dbReference type="ARBA" id="ARBA00022679"/>
    </source>
</evidence>
<evidence type="ECO:0000256" key="5">
    <source>
        <dbReference type="ARBA" id="ARBA00022960"/>
    </source>
</evidence>
<protein>
    <recommendedName>
        <fullName evidence="12">Probable peptidoglycan glycosyltransferase FtsW</fullName>
        <ecNumber evidence="14">2.4.99.28</ecNumber>
    </recommendedName>
    <alternativeName>
        <fullName evidence="13">Cell division protein FtsW</fullName>
    </alternativeName>
    <alternativeName>
        <fullName evidence="10">Cell wall polymerase</fullName>
    </alternativeName>
    <alternativeName>
        <fullName evidence="9">Peptidoglycan polymerase</fullName>
    </alternativeName>
</protein>
<feature type="coiled-coil region" evidence="16">
    <location>
        <begin position="390"/>
        <end position="417"/>
    </location>
</feature>
<keyword evidence="19" id="KW-1185">Reference proteome</keyword>
<feature type="transmembrane region" description="Helical" evidence="17">
    <location>
        <begin position="73"/>
        <end position="94"/>
    </location>
</feature>
<evidence type="ECO:0000313" key="19">
    <source>
        <dbReference type="Proteomes" id="UP000817854"/>
    </source>
</evidence>
<keyword evidence="5" id="KW-0133">Cell shape</keyword>
<comment type="catalytic activity">
    <reaction evidence="15">
        <text>[GlcNAc-(1-&gt;4)-Mur2Ac(oyl-L-Ala-gamma-D-Glu-L-Lys-D-Ala-D-Ala)](n)-di-trans,octa-cis-undecaprenyl diphosphate + beta-D-GlcNAc-(1-&gt;4)-Mur2Ac(oyl-L-Ala-gamma-D-Glu-L-Lys-D-Ala-D-Ala)-di-trans,octa-cis-undecaprenyl diphosphate = [GlcNAc-(1-&gt;4)-Mur2Ac(oyl-L-Ala-gamma-D-Glu-L-Lys-D-Ala-D-Ala)](n+1)-di-trans,octa-cis-undecaprenyl diphosphate + di-trans,octa-cis-undecaprenyl diphosphate + H(+)</text>
        <dbReference type="Rhea" id="RHEA:23708"/>
        <dbReference type="Rhea" id="RHEA-COMP:9602"/>
        <dbReference type="Rhea" id="RHEA-COMP:9603"/>
        <dbReference type="ChEBI" id="CHEBI:15378"/>
        <dbReference type="ChEBI" id="CHEBI:58405"/>
        <dbReference type="ChEBI" id="CHEBI:60033"/>
        <dbReference type="ChEBI" id="CHEBI:78435"/>
        <dbReference type="EC" id="2.4.99.28"/>
    </reaction>
</comment>
<dbReference type="EC" id="2.4.99.28" evidence="14"/>
<evidence type="ECO:0000256" key="6">
    <source>
        <dbReference type="ARBA" id="ARBA00022984"/>
    </source>
</evidence>
<evidence type="ECO:0000256" key="17">
    <source>
        <dbReference type="SAM" id="Phobius"/>
    </source>
</evidence>
<dbReference type="Pfam" id="PF01098">
    <property type="entry name" value="FTSW_RODA_SPOVE"/>
    <property type="match status" value="1"/>
</dbReference>
<reference evidence="18 19" key="3">
    <citation type="submission" date="2020-02" db="EMBL/GenBank/DDBJ databases">
        <title>Flavobacterium profundi sp. nov., isolated from a deep-sea seamount.</title>
        <authorList>
            <person name="Zhang D.-C."/>
        </authorList>
    </citation>
    <scope>NUCLEOTIDE SEQUENCE [LARGE SCALE GENOMIC DNA]</scope>
    <source>
        <strain evidence="18 19">EC11</strain>
    </source>
</reference>
<reference evidence="18 19" key="2">
    <citation type="submission" date="2019-05" db="EMBL/GenBank/DDBJ databases">
        <authorList>
            <person name="Lianzixin W."/>
        </authorList>
    </citation>
    <scope>NUCLEOTIDE SEQUENCE [LARGE SCALE GENOMIC DNA]</scope>
    <source>
        <strain evidence="18 19">EC11</strain>
    </source>
</reference>
<feature type="transmembrane region" description="Helical" evidence="17">
    <location>
        <begin position="48"/>
        <end position="67"/>
    </location>
</feature>
<evidence type="ECO:0000256" key="8">
    <source>
        <dbReference type="ARBA" id="ARBA00023136"/>
    </source>
</evidence>
<keyword evidence="4 17" id="KW-0812">Transmembrane</keyword>
<keyword evidence="16" id="KW-0175">Coiled coil</keyword>
<evidence type="ECO:0000256" key="12">
    <source>
        <dbReference type="ARBA" id="ARBA00041185"/>
    </source>
</evidence>
<evidence type="ECO:0000256" key="9">
    <source>
        <dbReference type="ARBA" id="ARBA00032370"/>
    </source>
</evidence>
<evidence type="ECO:0000256" key="13">
    <source>
        <dbReference type="ARBA" id="ARBA00041418"/>
    </source>
</evidence>
<keyword evidence="8 17" id="KW-0472">Membrane</keyword>
<dbReference type="PANTHER" id="PTHR30474:SF2">
    <property type="entry name" value="PEPTIDOGLYCAN GLYCOSYLTRANSFERASE FTSW-RELATED"/>
    <property type="match status" value="1"/>
</dbReference>
<feature type="transmembrane region" description="Helical" evidence="17">
    <location>
        <begin position="106"/>
        <end position="132"/>
    </location>
</feature>
<dbReference type="Proteomes" id="UP000817854">
    <property type="component" value="Unassembled WGS sequence"/>
</dbReference>
<accession>A0ABX0IXJ4</accession>
<dbReference type="InterPro" id="IPR001182">
    <property type="entry name" value="FtsW/RodA"/>
</dbReference>
<evidence type="ECO:0000256" key="7">
    <source>
        <dbReference type="ARBA" id="ARBA00022989"/>
    </source>
</evidence>
<feature type="transmembrane region" description="Helical" evidence="17">
    <location>
        <begin position="13"/>
        <end position="41"/>
    </location>
</feature>
<keyword evidence="2" id="KW-0328">Glycosyltransferase</keyword>
<organism evidence="18 19">
    <name type="scientific">Flavobacterium jejuense</name>
    <dbReference type="NCBI Taxonomy" id="1544455"/>
    <lineage>
        <taxon>Bacteria</taxon>
        <taxon>Pseudomonadati</taxon>
        <taxon>Bacteroidota</taxon>
        <taxon>Flavobacteriia</taxon>
        <taxon>Flavobacteriales</taxon>
        <taxon>Flavobacteriaceae</taxon>
        <taxon>Flavobacterium</taxon>
    </lineage>
</organism>
<name>A0ABX0IXJ4_9FLAO</name>
<comment type="subcellular location">
    <subcellularLocation>
        <location evidence="1">Membrane</location>
        <topology evidence="1">Multi-pass membrane protein</topology>
    </subcellularLocation>
</comment>
<feature type="transmembrane region" description="Helical" evidence="17">
    <location>
        <begin position="152"/>
        <end position="184"/>
    </location>
</feature>
<comment type="caution">
    <text evidence="18">The sequence shown here is derived from an EMBL/GenBank/DDBJ whole genome shotgun (WGS) entry which is preliminary data.</text>
</comment>
<evidence type="ECO:0000256" key="14">
    <source>
        <dbReference type="ARBA" id="ARBA00044770"/>
    </source>
</evidence>
<evidence type="ECO:0000256" key="2">
    <source>
        <dbReference type="ARBA" id="ARBA00022676"/>
    </source>
</evidence>
<keyword evidence="7 17" id="KW-1133">Transmembrane helix</keyword>
<feature type="transmembrane region" description="Helical" evidence="17">
    <location>
        <begin position="352"/>
        <end position="373"/>
    </location>
</feature>
<evidence type="ECO:0000256" key="1">
    <source>
        <dbReference type="ARBA" id="ARBA00004141"/>
    </source>
</evidence>
<evidence type="ECO:0000256" key="15">
    <source>
        <dbReference type="ARBA" id="ARBA00049902"/>
    </source>
</evidence>
<gene>
    <name evidence="18" type="ORF">FIA58_012380</name>
</gene>
<proteinExistence type="inferred from homology"/>
<feature type="transmembrane region" description="Helical" evidence="17">
    <location>
        <begin position="191"/>
        <end position="210"/>
    </location>
</feature>
<dbReference type="RefSeq" id="WP_140962799.1">
    <property type="nucleotide sequence ID" value="NZ_VEVQ02000007.1"/>
</dbReference>
<evidence type="ECO:0000256" key="16">
    <source>
        <dbReference type="SAM" id="Coils"/>
    </source>
</evidence>
<reference evidence="19" key="1">
    <citation type="submission" date="2019-05" db="EMBL/GenBank/DDBJ databases">
        <title>Flavobacterium profundi sp. nov., isolated from a deep-sea seamount.</title>
        <authorList>
            <person name="Zhang D.-C."/>
        </authorList>
    </citation>
    <scope>NUCLEOTIDE SEQUENCE [LARGE SCALE GENOMIC DNA]</scope>
    <source>
        <strain evidence="19">EC11</strain>
    </source>
</reference>
<feature type="transmembrane region" description="Helical" evidence="17">
    <location>
        <begin position="319"/>
        <end position="340"/>
    </location>
</feature>
<evidence type="ECO:0000256" key="4">
    <source>
        <dbReference type="ARBA" id="ARBA00022692"/>
    </source>
</evidence>
<dbReference type="PANTHER" id="PTHR30474">
    <property type="entry name" value="CELL CYCLE PROTEIN"/>
    <property type="match status" value="1"/>
</dbReference>
<comment type="similarity">
    <text evidence="11">Belongs to the SEDS family. FtsW subfamily.</text>
</comment>
<evidence type="ECO:0000313" key="18">
    <source>
        <dbReference type="EMBL" id="NHN26475.1"/>
    </source>
</evidence>